<dbReference type="EMBL" id="BMJV01000001">
    <property type="protein sequence ID" value="GGG65643.1"/>
    <property type="molecule type" value="Genomic_DNA"/>
</dbReference>
<reference evidence="3" key="1">
    <citation type="journal article" date="2014" name="Int. J. Syst. Evol. Microbiol.">
        <title>Complete genome sequence of Corynebacterium casei LMG S-19264T (=DSM 44701T), isolated from a smear-ripened cheese.</title>
        <authorList>
            <consortium name="US DOE Joint Genome Institute (JGI-PGF)"/>
            <person name="Walter F."/>
            <person name="Albersmeier A."/>
            <person name="Kalinowski J."/>
            <person name="Ruckert C."/>
        </authorList>
    </citation>
    <scope>NUCLEOTIDE SEQUENCE</scope>
    <source>
        <strain evidence="3">CGMCC 1.15762</strain>
    </source>
</reference>
<evidence type="ECO:0000313" key="4">
    <source>
        <dbReference type="Proteomes" id="UP000617145"/>
    </source>
</evidence>
<dbReference type="AlphaFoldDB" id="A0A8J3EG79"/>
<reference evidence="3" key="2">
    <citation type="submission" date="2020-09" db="EMBL/GenBank/DDBJ databases">
        <authorList>
            <person name="Sun Q."/>
            <person name="Zhou Y."/>
        </authorList>
    </citation>
    <scope>NUCLEOTIDE SEQUENCE</scope>
    <source>
        <strain evidence="3">CGMCC 1.15762</strain>
    </source>
</reference>
<accession>A0A8J3EG79</accession>
<sequence length="597" mass="65312">MTDQSNTITLHAERLEMPSEALGPATPETDSDLSQPERIPDGFMLREDGIYEMRGNEDTDEIAVRICSPVIVHGLTRKANGSGWAKIVSVQDPDGEWHEVLIEKLNDGGTSLAPLAPMRDFGFEPAEVDKVAKSIRKLLKEWKPRKRITRVERLGWVDDQHDTFVLGAGRAIGKSEVFLEGVSGEVQHTRRARGSLEEWRDKIGLACIGNPLMMLSVSHAFSGPLLSILGSDGGGFHLRGASSRGKSTLLGVAASVWGAPEFVQSWRGTDNGFEVVAAASNDTLLVLDELHQVDPKLAGNIAYDLANGRGKSRMTSGGAQRNTLRWQVPILSSGEISLEEHMKTANRAIYAGQEVRLIDIEATGQRYGAFDELHEFENGRAFADGLKQRVGEANGVAGRRFVERLVKTVTNGGDVKRNIDSTVAKFLRHWSTALGILPEGQVQRVMKRFAIAAVAGELATGYDITGWQPGQAHKAALGVLEKWFEGRDAATGAEVAAHLEQLSAFIRAAPSRFATEPGAISEVQAGWRIDGFYHVRPEWWHQIFNDGEAQDAARALQDVGYLDASTPGSLQKRLGRKFPSRPRVYAVREEALVPYLG</sequence>
<name>A0A8J3EG79_9RHOB</name>
<feature type="domain" description="DUF927" evidence="2">
    <location>
        <begin position="43"/>
        <end position="322"/>
    </location>
</feature>
<evidence type="ECO:0000259" key="2">
    <source>
        <dbReference type="Pfam" id="PF06048"/>
    </source>
</evidence>
<gene>
    <name evidence="3" type="ORF">GCM10011415_10530</name>
</gene>
<dbReference type="InterPro" id="IPR009270">
    <property type="entry name" value="DUF927"/>
</dbReference>
<proteinExistence type="predicted"/>
<dbReference type="RefSeq" id="WP_188789117.1">
    <property type="nucleotide sequence ID" value="NZ_BMJV01000001.1"/>
</dbReference>
<comment type="caution">
    <text evidence="3">The sequence shown here is derived from an EMBL/GenBank/DDBJ whole genome shotgun (WGS) entry which is preliminary data.</text>
</comment>
<feature type="region of interest" description="Disordered" evidence="1">
    <location>
        <begin position="1"/>
        <end position="38"/>
    </location>
</feature>
<dbReference type="Pfam" id="PF06048">
    <property type="entry name" value="DUF927"/>
    <property type="match status" value="1"/>
</dbReference>
<evidence type="ECO:0000313" key="3">
    <source>
        <dbReference type="EMBL" id="GGG65643.1"/>
    </source>
</evidence>
<protein>
    <recommendedName>
        <fullName evidence="2">DUF927 domain-containing protein</fullName>
    </recommendedName>
</protein>
<dbReference type="Proteomes" id="UP000617145">
    <property type="component" value="Unassembled WGS sequence"/>
</dbReference>
<organism evidence="3 4">
    <name type="scientific">Salipiger pallidus</name>
    <dbReference type="NCBI Taxonomy" id="1775170"/>
    <lineage>
        <taxon>Bacteria</taxon>
        <taxon>Pseudomonadati</taxon>
        <taxon>Pseudomonadota</taxon>
        <taxon>Alphaproteobacteria</taxon>
        <taxon>Rhodobacterales</taxon>
        <taxon>Roseobacteraceae</taxon>
        <taxon>Salipiger</taxon>
    </lineage>
</organism>
<evidence type="ECO:0000256" key="1">
    <source>
        <dbReference type="SAM" id="MobiDB-lite"/>
    </source>
</evidence>
<keyword evidence="4" id="KW-1185">Reference proteome</keyword>